<evidence type="ECO:0000259" key="1">
    <source>
        <dbReference type="PROSITE" id="PS50980"/>
    </source>
</evidence>
<protein>
    <submittedName>
        <fullName evidence="3">Propionyl-CoA carboxylase</fullName>
        <ecNumber evidence="3">6.4.1.3</ecNumber>
    </submittedName>
</protein>
<dbReference type="InterPro" id="IPR034733">
    <property type="entry name" value="AcCoA_carboxyl_beta"/>
</dbReference>
<dbReference type="HOGENOM" id="CLU_018822_0_1_4"/>
<dbReference type="FunFam" id="3.90.226.10:FF:000046">
    <property type="entry name" value="Geranyl-CoA carboxylase beta subunit"/>
    <property type="match status" value="1"/>
</dbReference>
<dbReference type="KEGG" id="reu:Reut_B4463"/>
<name>Q46SS1_CUPPJ</name>
<gene>
    <name evidence="3" type="ordered locus">Reut_B4463</name>
</gene>
<reference evidence="3" key="1">
    <citation type="submission" date="2005-08" db="EMBL/GenBank/DDBJ databases">
        <title>Complete sequence of chromosome 2 of Ralstonia eutropha JMP134.</title>
        <authorList>
            <person name="Copeland A."/>
            <person name="Lucas S."/>
            <person name="Lapidus A."/>
            <person name="Barry K."/>
            <person name="Detter J.C."/>
            <person name="Glavina T."/>
            <person name="Hammon N."/>
            <person name="Israni S."/>
            <person name="Pitluck S."/>
            <person name="Goltsman E."/>
            <person name="Martinez M."/>
            <person name="Schmutz J."/>
            <person name="Larimer F."/>
            <person name="Land M."/>
            <person name="Lykidis A."/>
            <person name="Richardson P."/>
        </authorList>
    </citation>
    <scope>NUCLEOTIDE SEQUENCE [LARGE SCALE GENOMIC DNA]</scope>
    <source>
        <strain evidence="3">JMP134</strain>
    </source>
</reference>
<dbReference type="AlphaFoldDB" id="Q46SS1"/>
<evidence type="ECO:0000313" key="3">
    <source>
        <dbReference type="EMBL" id="AAZ63813.1"/>
    </source>
</evidence>
<dbReference type="InterPro" id="IPR011763">
    <property type="entry name" value="COA_CT_C"/>
</dbReference>
<dbReference type="FunFam" id="3.90.226.10:FF:000021">
    <property type="entry name" value="Acetyl-CoA carboxylase carboxyltransferase subunit"/>
    <property type="match status" value="1"/>
</dbReference>
<keyword evidence="3" id="KW-0436">Ligase</keyword>
<dbReference type="STRING" id="264198.Reut_B4463"/>
<dbReference type="SUPFAM" id="SSF52096">
    <property type="entry name" value="ClpP/crotonase"/>
    <property type="match status" value="2"/>
</dbReference>
<dbReference type="Pfam" id="PF01039">
    <property type="entry name" value="Carboxyl_trans"/>
    <property type="match status" value="1"/>
</dbReference>
<dbReference type="InterPro" id="IPR045190">
    <property type="entry name" value="MCCB/AccD1-like"/>
</dbReference>
<dbReference type="EC" id="6.4.1.3" evidence="3"/>
<dbReference type="PANTHER" id="PTHR22855">
    <property type="entry name" value="ACETYL, PROPIONYL, PYRUVATE, AND GLUTACONYL CARBOXYLASE-RELATED"/>
    <property type="match status" value="1"/>
</dbReference>
<dbReference type="InterPro" id="IPR029045">
    <property type="entry name" value="ClpP/crotonase-like_dom_sf"/>
</dbReference>
<accession>Q46SS1</accession>
<dbReference type="InterPro" id="IPR011762">
    <property type="entry name" value="COA_CT_N"/>
</dbReference>
<proteinExistence type="predicted"/>
<dbReference type="EMBL" id="CP000091">
    <property type="protein sequence ID" value="AAZ63813.1"/>
    <property type="molecule type" value="Genomic_DNA"/>
</dbReference>
<dbReference type="GO" id="GO:0004658">
    <property type="term" value="F:propionyl-CoA carboxylase activity"/>
    <property type="evidence" value="ECO:0007669"/>
    <property type="project" value="UniProtKB-EC"/>
</dbReference>
<dbReference type="PROSITE" id="PS50989">
    <property type="entry name" value="COA_CT_CTER"/>
    <property type="match status" value="1"/>
</dbReference>
<organism evidence="3">
    <name type="scientific">Cupriavidus pinatubonensis (strain JMP 134 / LMG 1197)</name>
    <name type="common">Cupriavidus necator (strain JMP 134)</name>
    <dbReference type="NCBI Taxonomy" id="264198"/>
    <lineage>
        <taxon>Bacteria</taxon>
        <taxon>Pseudomonadati</taxon>
        <taxon>Pseudomonadota</taxon>
        <taxon>Betaproteobacteria</taxon>
        <taxon>Burkholderiales</taxon>
        <taxon>Burkholderiaceae</taxon>
        <taxon>Cupriavidus</taxon>
    </lineage>
</organism>
<feature type="domain" description="CoA carboxyltransferase C-terminal" evidence="2">
    <location>
        <begin position="301"/>
        <end position="540"/>
    </location>
</feature>
<dbReference type="PANTHER" id="PTHR22855:SF46">
    <property type="entry name" value="METHYLCROTONOYL-COA CARBOXYLASE"/>
    <property type="match status" value="1"/>
</dbReference>
<dbReference type="PROSITE" id="PS50980">
    <property type="entry name" value="COA_CT_NTER"/>
    <property type="match status" value="1"/>
</dbReference>
<sequence length="551" mass="58448">MQSSHHANQASAMIPIETRIDPSSDSFASQRAGMQALIDRLHSLEQRAVAASERARPAFAKRGALLPRERIGRLLDAGAPFLPIATLAGFGMDDPNHETSIPGGSLVAGIGIVCGVRCMVLATDSGIDAGAMTEAGNMKLMRCQEIALENRLPFIHLVESAGANLRKYRVDKFIRGGSIFYNLARLSAAGLPVITVVHGSSTAGGAYMPGLSDYVVMVRNRARAFLAGPPLLKAATGEIATDEELGGADLHATVSGLAEYLAEDDEHAIATARDIVASLDWPDVAPAPGQPARAPRLDPAELDGVMTLDMKRPVDMREVIARIVDDSAWLPFKPDYGPGTVCGHARIEGHAVGFITNNGPIDPAGATKAAQFIQLCNQSGTPIVFLQNTTGFIVGRASEEAGMIKHGSKMIQALSNSTVPQITIYCGSSFGAGNFGMCGRGFHPRFCFSWPNARTAVMGGEQAAMTLEIVARQQAERKGKAVDEAQLAAQTAEIVANFERQASAFVTSGLLLDDGVIDPRDTRAVLAFVLATAREANRREPRAVQFGVARL</sequence>
<evidence type="ECO:0000259" key="2">
    <source>
        <dbReference type="PROSITE" id="PS50989"/>
    </source>
</evidence>
<dbReference type="Gene3D" id="3.90.226.10">
    <property type="entry name" value="2-enoyl-CoA Hydratase, Chain A, domain 1"/>
    <property type="match status" value="2"/>
</dbReference>
<dbReference type="eggNOG" id="COG4799">
    <property type="taxonomic scope" value="Bacteria"/>
</dbReference>
<feature type="domain" description="CoA carboxyltransferase N-terminal" evidence="1">
    <location>
        <begin position="34"/>
        <end position="291"/>
    </location>
</feature>